<evidence type="ECO:0000313" key="2">
    <source>
        <dbReference type="Proteomes" id="UP001148629"/>
    </source>
</evidence>
<organism evidence="1 2">
    <name type="scientific">Fusarium decemcellulare</name>
    <dbReference type="NCBI Taxonomy" id="57161"/>
    <lineage>
        <taxon>Eukaryota</taxon>
        <taxon>Fungi</taxon>
        <taxon>Dikarya</taxon>
        <taxon>Ascomycota</taxon>
        <taxon>Pezizomycotina</taxon>
        <taxon>Sordariomycetes</taxon>
        <taxon>Hypocreomycetidae</taxon>
        <taxon>Hypocreales</taxon>
        <taxon>Nectriaceae</taxon>
        <taxon>Fusarium</taxon>
        <taxon>Fusarium decemcellulare species complex</taxon>
    </lineage>
</organism>
<accession>A0ACC1R891</accession>
<evidence type="ECO:0000313" key="1">
    <source>
        <dbReference type="EMBL" id="KAJ3500373.1"/>
    </source>
</evidence>
<dbReference type="Proteomes" id="UP001148629">
    <property type="component" value="Unassembled WGS sequence"/>
</dbReference>
<dbReference type="EMBL" id="JANRMS010005930">
    <property type="protein sequence ID" value="KAJ3500373.1"/>
    <property type="molecule type" value="Genomic_DNA"/>
</dbReference>
<comment type="caution">
    <text evidence="1">The sequence shown here is derived from an EMBL/GenBank/DDBJ whole genome shotgun (WGS) entry which is preliminary data.</text>
</comment>
<gene>
    <name evidence="1" type="ORF">NM208_g17158</name>
</gene>
<sequence length="289" mass="31110">MNHYTSHTSATLPGACHRVWEVDIPQDAVAHPFLMHQILAVSAFHLATLDKSNSQMHLSKAFQHQHHTICGITAEVSNVTPKNCHALFAASSLLFMGAFAASTAATGKPQVDDILGVFSLVRGVGTIMNLSQHVSNEGILREFMQCNAEPGSTGLLGLLLEQLPRIYQNLNGDGVDHEAEALVKDAIFGLGASTAKASAATPELNVALIWPMTLKDGFLELLRAHNPAALVVVAHYCTVLHAVGSDFWFIRGWGHRLITAVADALGPEWQAAIKWPVDYIASCIDSGLH</sequence>
<protein>
    <submittedName>
        <fullName evidence="1">Uncharacterized protein</fullName>
    </submittedName>
</protein>
<reference evidence="1" key="1">
    <citation type="submission" date="2022-08" db="EMBL/GenBank/DDBJ databases">
        <title>Genome Sequence of Fusarium decemcellulare.</title>
        <authorList>
            <person name="Buettner E."/>
        </authorList>
    </citation>
    <scope>NUCLEOTIDE SEQUENCE</scope>
    <source>
        <strain evidence="1">Babe19</strain>
    </source>
</reference>
<name>A0ACC1R891_9HYPO</name>
<keyword evidence="2" id="KW-1185">Reference proteome</keyword>
<proteinExistence type="predicted"/>